<name>A0A3P7I441_STRVU</name>
<evidence type="ECO:0000313" key="4">
    <source>
        <dbReference type="EMBL" id="VDM67520.1"/>
    </source>
</evidence>
<accession>A0A3P7I441</accession>
<dbReference type="OrthoDB" id="75754at2759"/>
<proteinExistence type="inferred from homology"/>
<feature type="region of interest" description="Disordered" evidence="2">
    <location>
        <begin position="123"/>
        <end position="145"/>
    </location>
</feature>
<dbReference type="GO" id="GO:0048278">
    <property type="term" value="P:vesicle docking"/>
    <property type="evidence" value="ECO:0007669"/>
    <property type="project" value="TreeGrafter"/>
</dbReference>
<evidence type="ECO:0000259" key="3">
    <source>
        <dbReference type="PROSITE" id="PS50192"/>
    </source>
</evidence>
<evidence type="ECO:0000313" key="5">
    <source>
        <dbReference type="Proteomes" id="UP000270094"/>
    </source>
</evidence>
<reference evidence="4 5" key="1">
    <citation type="submission" date="2018-11" db="EMBL/GenBank/DDBJ databases">
        <authorList>
            <consortium name="Pathogen Informatics"/>
        </authorList>
    </citation>
    <scope>NUCLEOTIDE SEQUENCE [LARGE SCALE GENOMIC DNA]</scope>
</reference>
<gene>
    <name evidence="4" type="ORF">SVUK_LOCUS2518</name>
</gene>
<protein>
    <recommendedName>
        <fullName evidence="3">t-SNARE coiled-coil homology domain-containing protein</fullName>
    </recommendedName>
</protein>
<dbReference type="InterPro" id="IPR010989">
    <property type="entry name" value="SNARE"/>
</dbReference>
<dbReference type="Gene3D" id="1.20.5.110">
    <property type="match status" value="1"/>
</dbReference>
<dbReference type="InterPro" id="IPR045242">
    <property type="entry name" value="Syntaxin"/>
</dbReference>
<feature type="domain" description="T-SNARE coiled-coil homology" evidence="3">
    <location>
        <begin position="175"/>
        <end position="229"/>
    </location>
</feature>
<dbReference type="InterPro" id="IPR000727">
    <property type="entry name" value="T_SNARE_dom"/>
</dbReference>
<dbReference type="PROSITE" id="PS50192">
    <property type="entry name" value="T_SNARE"/>
    <property type="match status" value="1"/>
</dbReference>
<dbReference type="PANTHER" id="PTHR19957">
    <property type="entry name" value="SYNTAXIN"/>
    <property type="match status" value="1"/>
</dbReference>
<dbReference type="GO" id="GO:0008021">
    <property type="term" value="C:synaptic vesicle"/>
    <property type="evidence" value="ECO:0007669"/>
    <property type="project" value="TreeGrafter"/>
</dbReference>
<sequence>MIETAKPDSFRNLIRCLGRVVDEQKAAGRYMSWQRMSIVVDRYERLAIGQLRDLRKLQRMAMNRNTDSASVRDQIDRIGQHLQSSLAQLLGERDNLDAEGREQFDNRVESIRKQIQAAINATASLPPLESKNPFEEPDSDDTNPYELEGRRYVQETDSRALELKAKAEEAKMMADATAKLNKDMRDLEEIFAELATIVHEQHEVVDSIEEHVERATHDIKYGNEQLKKAVRSKTNRTTVTAAVVGGVAVGGPVGLAAGSAIAGVAAGVAGLVAG</sequence>
<dbReference type="InterPro" id="IPR059001">
    <property type="entry name" value="STX17_N"/>
</dbReference>
<evidence type="ECO:0000256" key="1">
    <source>
        <dbReference type="ARBA" id="ARBA00009063"/>
    </source>
</evidence>
<dbReference type="GO" id="GO:0006906">
    <property type="term" value="P:vesicle fusion"/>
    <property type="evidence" value="ECO:0007669"/>
    <property type="project" value="TreeGrafter"/>
</dbReference>
<evidence type="ECO:0000256" key="2">
    <source>
        <dbReference type="SAM" id="MobiDB-lite"/>
    </source>
</evidence>
<dbReference type="GO" id="GO:0031201">
    <property type="term" value="C:SNARE complex"/>
    <property type="evidence" value="ECO:0007669"/>
    <property type="project" value="TreeGrafter"/>
</dbReference>
<organism evidence="4 5">
    <name type="scientific">Strongylus vulgaris</name>
    <name type="common">Blood worm</name>
    <dbReference type="NCBI Taxonomy" id="40348"/>
    <lineage>
        <taxon>Eukaryota</taxon>
        <taxon>Metazoa</taxon>
        <taxon>Ecdysozoa</taxon>
        <taxon>Nematoda</taxon>
        <taxon>Chromadorea</taxon>
        <taxon>Rhabditida</taxon>
        <taxon>Rhabditina</taxon>
        <taxon>Rhabditomorpha</taxon>
        <taxon>Strongyloidea</taxon>
        <taxon>Strongylidae</taxon>
        <taxon>Strongylus</taxon>
    </lineage>
</organism>
<dbReference type="Proteomes" id="UP000270094">
    <property type="component" value="Unassembled WGS sequence"/>
</dbReference>
<dbReference type="EMBL" id="UYYB01005745">
    <property type="protein sequence ID" value="VDM67520.1"/>
    <property type="molecule type" value="Genomic_DNA"/>
</dbReference>
<keyword evidence="5" id="KW-1185">Reference proteome</keyword>
<dbReference type="GO" id="GO:0005484">
    <property type="term" value="F:SNAP receptor activity"/>
    <property type="evidence" value="ECO:0007669"/>
    <property type="project" value="TreeGrafter"/>
</dbReference>
<dbReference type="GO" id="GO:0000149">
    <property type="term" value="F:SNARE binding"/>
    <property type="evidence" value="ECO:0007669"/>
    <property type="project" value="TreeGrafter"/>
</dbReference>
<comment type="similarity">
    <text evidence="1">Belongs to the syntaxin family.</text>
</comment>
<dbReference type="SMART" id="SM00397">
    <property type="entry name" value="t_SNARE"/>
    <property type="match status" value="1"/>
</dbReference>
<dbReference type="AlphaFoldDB" id="A0A3P7I441"/>
<dbReference type="Pfam" id="PF05739">
    <property type="entry name" value="SNARE"/>
    <property type="match status" value="1"/>
</dbReference>
<dbReference type="GO" id="GO:0006886">
    <property type="term" value="P:intracellular protein transport"/>
    <property type="evidence" value="ECO:0007669"/>
    <property type="project" value="TreeGrafter"/>
</dbReference>
<dbReference type="PANTHER" id="PTHR19957:SF417">
    <property type="entry name" value="T-SNARE COILED-COIL HOMOLOGY DOMAIN-CONTAINING PROTEIN"/>
    <property type="match status" value="1"/>
</dbReference>
<dbReference type="Pfam" id="PF26585">
    <property type="entry name" value="STX17_N"/>
    <property type="match status" value="1"/>
</dbReference>
<dbReference type="SUPFAM" id="SSF47661">
    <property type="entry name" value="t-snare proteins"/>
    <property type="match status" value="1"/>
</dbReference>